<dbReference type="PRINTS" id="PR00421">
    <property type="entry name" value="THIOREDOXIN"/>
</dbReference>
<accession>A0A8J2SPR0</accession>
<keyword evidence="1" id="KW-1015">Disulfide bond</keyword>
<evidence type="ECO:0000259" key="3">
    <source>
        <dbReference type="PROSITE" id="PS51352"/>
    </source>
</evidence>
<evidence type="ECO:0000313" key="4">
    <source>
        <dbReference type="EMBL" id="CAH0370369.1"/>
    </source>
</evidence>
<proteinExistence type="predicted"/>
<dbReference type="Pfam" id="PF00085">
    <property type="entry name" value="Thioredoxin"/>
    <property type="match status" value="1"/>
</dbReference>
<keyword evidence="5" id="KW-1185">Reference proteome</keyword>
<dbReference type="SUPFAM" id="SSF52833">
    <property type="entry name" value="Thioredoxin-like"/>
    <property type="match status" value="1"/>
</dbReference>
<feature type="chain" id="PRO_5035173847" description="Thioredoxin domain-containing protein" evidence="2">
    <location>
        <begin position="25"/>
        <end position="148"/>
    </location>
</feature>
<evidence type="ECO:0000256" key="1">
    <source>
        <dbReference type="ARBA" id="ARBA00023157"/>
    </source>
</evidence>
<dbReference type="InterPro" id="IPR036249">
    <property type="entry name" value="Thioredoxin-like_sf"/>
</dbReference>
<reference evidence="4" key="1">
    <citation type="submission" date="2021-11" db="EMBL/GenBank/DDBJ databases">
        <authorList>
            <consortium name="Genoscope - CEA"/>
            <person name="William W."/>
        </authorList>
    </citation>
    <scope>NUCLEOTIDE SEQUENCE</scope>
</reference>
<feature type="signal peptide" evidence="2">
    <location>
        <begin position="1"/>
        <end position="24"/>
    </location>
</feature>
<gene>
    <name evidence="4" type="ORF">PECAL_3P02490</name>
</gene>
<evidence type="ECO:0000313" key="5">
    <source>
        <dbReference type="Proteomes" id="UP000789595"/>
    </source>
</evidence>
<evidence type="ECO:0000256" key="2">
    <source>
        <dbReference type="SAM" id="SignalP"/>
    </source>
</evidence>
<comment type="caution">
    <text evidence="4">The sequence shown here is derived from an EMBL/GenBank/DDBJ whole genome shotgun (WGS) entry which is preliminary data.</text>
</comment>
<dbReference type="CDD" id="cd02947">
    <property type="entry name" value="TRX_family"/>
    <property type="match status" value="1"/>
</dbReference>
<feature type="domain" description="Thioredoxin" evidence="3">
    <location>
        <begin position="11"/>
        <end position="147"/>
    </location>
</feature>
<dbReference type="Proteomes" id="UP000789595">
    <property type="component" value="Unassembled WGS sequence"/>
</dbReference>
<dbReference type="EMBL" id="CAKKNE010000003">
    <property type="protein sequence ID" value="CAH0370369.1"/>
    <property type="molecule type" value="Genomic_DNA"/>
</dbReference>
<dbReference type="InterPro" id="IPR013766">
    <property type="entry name" value="Thioredoxin_domain"/>
</dbReference>
<dbReference type="OrthoDB" id="2121326at2759"/>
<dbReference type="PROSITE" id="PS51352">
    <property type="entry name" value="THIOREDOXIN_2"/>
    <property type="match status" value="1"/>
</dbReference>
<sequence>MKTASRVAALALLTTSAAWTPAPAISGRAVSRARDTRCRAMTEIGSEQAFDDIVQKTDKLVVVDFATTWCGPCKVMEPKMNQISEEYTDAEFYKVVGDASADASKLMKREGVRTVPSFHFWKGNSRVEVINGANIEAVTKAVQKHKDA</sequence>
<dbReference type="PANTHER" id="PTHR46115">
    <property type="entry name" value="THIOREDOXIN-LIKE PROTEIN 1"/>
    <property type="match status" value="1"/>
</dbReference>
<name>A0A8J2SPR0_9STRA</name>
<keyword evidence="2" id="KW-0732">Signal</keyword>
<dbReference type="Gene3D" id="3.40.30.10">
    <property type="entry name" value="Glutaredoxin"/>
    <property type="match status" value="1"/>
</dbReference>
<organism evidence="4 5">
    <name type="scientific">Pelagomonas calceolata</name>
    <dbReference type="NCBI Taxonomy" id="35677"/>
    <lineage>
        <taxon>Eukaryota</taxon>
        <taxon>Sar</taxon>
        <taxon>Stramenopiles</taxon>
        <taxon>Ochrophyta</taxon>
        <taxon>Pelagophyceae</taxon>
        <taxon>Pelagomonadales</taxon>
        <taxon>Pelagomonadaceae</taxon>
        <taxon>Pelagomonas</taxon>
    </lineage>
</organism>
<dbReference type="AlphaFoldDB" id="A0A8J2SPR0"/>
<protein>
    <recommendedName>
        <fullName evidence="3">Thioredoxin domain-containing protein</fullName>
    </recommendedName>
</protein>